<evidence type="ECO:0008006" key="3">
    <source>
        <dbReference type="Google" id="ProtNLM"/>
    </source>
</evidence>
<dbReference type="InterPro" id="IPR010424">
    <property type="entry name" value="EutQ"/>
</dbReference>
<dbReference type="PANTHER" id="PTHR36169:SF1">
    <property type="entry name" value="ACETATE KINASE EUTQ"/>
    <property type="match status" value="1"/>
</dbReference>
<dbReference type="Proteomes" id="UP000094112">
    <property type="component" value="Unassembled WGS sequence"/>
</dbReference>
<dbReference type="RefSeq" id="XP_019041960.1">
    <property type="nucleotide sequence ID" value="XM_019184467.1"/>
</dbReference>
<dbReference type="OrthoDB" id="4985585at2759"/>
<dbReference type="InterPro" id="IPR011051">
    <property type="entry name" value="RmlC_Cupin_sf"/>
</dbReference>
<gene>
    <name evidence="1" type="ORF">WICANDRAFT_76916</name>
</gene>
<sequence length="126" mass="14036">MPLKHTPATEGFLVKQAPIPSPGNNTFVGDFFTSDAPEGQQMTCGFYQQSVGEPLEYEYEYDEMKVVLAVKADHFYVSDEAGQKIDAKEGDIFYFKKGVTIKFEVVGPEGSYAKNFFTAQRKPDSA</sequence>
<proteinExistence type="predicted"/>
<dbReference type="PANTHER" id="PTHR36169">
    <property type="entry name" value="ETHANOLAMINE UTILIZATION PROTEIN EUTQ"/>
    <property type="match status" value="1"/>
</dbReference>
<keyword evidence="2" id="KW-1185">Reference proteome</keyword>
<organism evidence="1 2">
    <name type="scientific">Wickerhamomyces anomalus (strain ATCC 58044 / CBS 1984 / NCYC 433 / NRRL Y-366-8)</name>
    <name type="common">Yeast</name>
    <name type="synonym">Hansenula anomala</name>
    <dbReference type="NCBI Taxonomy" id="683960"/>
    <lineage>
        <taxon>Eukaryota</taxon>
        <taxon>Fungi</taxon>
        <taxon>Dikarya</taxon>
        <taxon>Ascomycota</taxon>
        <taxon>Saccharomycotina</taxon>
        <taxon>Saccharomycetes</taxon>
        <taxon>Phaffomycetales</taxon>
        <taxon>Wickerhamomycetaceae</taxon>
        <taxon>Wickerhamomyces</taxon>
    </lineage>
</organism>
<dbReference type="SUPFAM" id="SSF51182">
    <property type="entry name" value="RmlC-like cupins"/>
    <property type="match status" value="1"/>
</dbReference>
<dbReference type="InterPro" id="IPR014710">
    <property type="entry name" value="RmlC-like_jellyroll"/>
</dbReference>
<dbReference type="Gene3D" id="2.60.120.10">
    <property type="entry name" value="Jelly Rolls"/>
    <property type="match status" value="1"/>
</dbReference>
<accession>A0A1E3PBG0</accession>
<reference evidence="1 2" key="1">
    <citation type="journal article" date="2016" name="Proc. Natl. Acad. Sci. U.S.A.">
        <title>Comparative genomics of biotechnologically important yeasts.</title>
        <authorList>
            <person name="Riley R."/>
            <person name="Haridas S."/>
            <person name="Wolfe K.H."/>
            <person name="Lopes M.R."/>
            <person name="Hittinger C.T."/>
            <person name="Goeker M."/>
            <person name="Salamov A.A."/>
            <person name="Wisecaver J.H."/>
            <person name="Long T.M."/>
            <person name="Calvey C.H."/>
            <person name="Aerts A.L."/>
            <person name="Barry K.W."/>
            <person name="Choi C."/>
            <person name="Clum A."/>
            <person name="Coughlan A.Y."/>
            <person name="Deshpande S."/>
            <person name="Douglass A.P."/>
            <person name="Hanson S.J."/>
            <person name="Klenk H.-P."/>
            <person name="LaButti K.M."/>
            <person name="Lapidus A."/>
            <person name="Lindquist E.A."/>
            <person name="Lipzen A.M."/>
            <person name="Meier-Kolthoff J.P."/>
            <person name="Ohm R.A."/>
            <person name="Otillar R.P."/>
            <person name="Pangilinan J.L."/>
            <person name="Peng Y."/>
            <person name="Rokas A."/>
            <person name="Rosa C.A."/>
            <person name="Scheuner C."/>
            <person name="Sibirny A.A."/>
            <person name="Slot J.C."/>
            <person name="Stielow J.B."/>
            <person name="Sun H."/>
            <person name="Kurtzman C.P."/>
            <person name="Blackwell M."/>
            <person name="Grigoriev I.V."/>
            <person name="Jeffries T.W."/>
        </authorList>
    </citation>
    <scope>NUCLEOTIDE SEQUENCE [LARGE SCALE GENOMIC DNA]</scope>
    <source>
        <strain evidence="2">ATCC 58044 / CBS 1984 / NCYC 433 / NRRL Y-366-8</strain>
    </source>
</reference>
<evidence type="ECO:0000313" key="2">
    <source>
        <dbReference type="Proteomes" id="UP000094112"/>
    </source>
</evidence>
<dbReference type="Pfam" id="PF06249">
    <property type="entry name" value="EutQ"/>
    <property type="match status" value="1"/>
</dbReference>
<dbReference type="AlphaFoldDB" id="A0A1E3PBG0"/>
<evidence type="ECO:0000313" key="1">
    <source>
        <dbReference type="EMBL" id="ODQ62753.1"/>
    </source>
</evidence>
<protein>
    <recommendedName>
        <fullName evidence="3">(S)-ureidoglycine aminohydrolase cupin domain-containing protein</fullName>
    </recommendedName>
</protein>
<name>A0A1E3PBG0_WICAA</name>
<dbReference type="GeneID" id="30201713"/>
<dbReference type="EMBL" id="KV454208">
    <property type="protein sequence ID" value="ODQ62753.1"/>
    <property type="molecule type" value="Genomic_DNA"/>
</dbReference>